<keyword evidence="1" id="KW-0808">Transferase</keyword>
<reference evidence="4" key="1">
    <citation type="submission" date="2020-07" db="EMBL/GenBank/DDBJ databases">
        <title>Huge and variable diversity of episymbiotic CPR bacteria and DPANN archaea in groundwater ecosystems.</title>
        <authorList>
            <person name="He C.Y."/>
            <person name="Keren R."/>
            <person name="Whittaker M."/>
            <person name="Farag I.F."/>
            <person name="Doudna J."/>
            <person name="Cate J.H.D."/>
            <person name="Banfield J.F."/>
        </authorList>
    </citation>
    <scope>NUCLEOTIDE SEQUENCE</scope>
    <source>
        <strain evidence="4">NC_groundwater_1482_Ag_S-0.65um_47_24</strain>
    </source>
</reference>
<dbReference type="SUPFAM" id="SSF53613">
    <property type="entry name" value="Ribokinase-like"/>
    <property type="match status" value="1"/>
</dbReference>
<dbReference type="InterPro" id="IPR011611">
    <property type="entry name" value="PfkB_dom"/>
</dbReference>
<comment type="caution">
    <text evidence="4">The sequence shown here is derived from an EMBL/GenBank/DDBJ whole genome shotgun (WGS) entry which is preliminary data.</text>
</comment>
<evidence type="ECO:0000256" key="1">
    <source>
        <dbReference type="ARBA" id="ARBA00022679"/>
    </source>
</evidence>
<organism evidence="4 5">
    <name type="scientific">Tectimicrobiota bacterium</name>
    <dbReference type="NCBI Taxonomy" id="2528274"/>
    <lineage>
        <taxon>Bacteria</taxon>
        <taxon>Pseudomonadati</taxon>
        <taxon>Nitrospinota/Tectimicrobiota group</taxon>
        <taxon>Candidatus Tectimicrobiota</taxon>
    </lineage>
</organism>
<evidence type="ECO:0000313" key="4">
    <source>
        <dbReference type="EMBL" id="MBI4595298.1"/>
    </source>
</evidence>
<dbReference type="GO" id="GO:0016301">
    <property type="term" value="F:kinase activity"/>
    <property type="evidence" value="ECO:0007669"/>
    <property type="project" value="UniProtKB-KW"/>
</dbReference>
<accession>A0A933GL13</accession>
<proteinExistence type="predicted"/>
<evidence type="ECO:0000313" key="5">
    <source>
        <dbReference type="Proteomes" id="UP000772181"/>
    </source>
</evidence>
<dbReference type="Proteomes" id="UP000772181">
    <property type="component" value="Unassembled WGS sequence"/>
</dbReference>
<protein>
    <submittedName>
        <fullName evidence="4">Sugar kinase</fullName>
    </submittedName>
</protein>
<dbReference type="Gene3D" id="3.40.1190.20">
    <property type="match status" value="1"/>
</dbReference>
<gene>
    <name evidence="4" type="ORF">HY730_02860</name>
</gene>
<dbReference type="EMBL" id="JACQWF010000131">
    <property type="protein sequence ID" value="MBI4595298.1"/>
    <property type="molecule type" value="Genomic_DNA"/>
</dbReference>
<evidence type="ECO:0000259" key="3">
    <source>
        <dbReference type="Pfam" id="PF00294"/>
    </source>
</evidence>
<keyword evidence="2 4" id="KW-0418">Kinase</keyword>
<sequence length="306" mass="34391">MSLLVVGSVALDSLKTPFGERMEVLGGSATHFSISASFFTQVYLVGVVGEDFPREHIRLFQSHNVDVRGLQIREGKTFRWSGSYLNNINEAETLKTELNVFQEFKPDIPEAYQSRPYVFLANIDPELQQYVLRQVKKPKLIACDTMNFWIKGKREALLETFKSVDMLVINEAETKELAQESNLVKAAKIILKWGPRYLIVKRGEYGVLLVAPSGIFAAPAYPLESVVDPTGAGDTFAGGLMGFLASQSQHNHFEEKLLRQGVIMGSVMASFNVEDFSLERLKSLSMPEIKQRFDDFKNLTHFEAIA</sequence>
<dbReference type="GO" id="GO:0005829">
    <property type="term" value="C:cytosol"/>
    <property type="evidence" value="ECO:0007669"/>
    <property type="project" value="TreeGrafter"/>
</dbReference>
<dbReference type="AlphaFoldDB" id="A0A933GL13"/>
<dbReference type="PROSITE" id="PS00584">
    <property type="entry name" value="PFKB_KINASES_2"/>
    <property type="match status" value="1"/>
</dbReference>
<dbReference type="InterPro" id="IPR002173">
    <property type="entry name" value="Carboh/pur_kinase_PfkB_CS"/>
</dbReference>
<name>A0A933GL13_UNCTE</name>
<dbReference type="InterPro" id="IPR029056">
    <property type="entry name" value="Ribokinase-like"/>
</dbReference>
<dbReference type="PANTHER" id="PTHR10584">
    <property type="entry name" value="SUGAR KINASE"/>
    <property type="match status" value="1"/>
</dbReference>
<dbReference type="PANTHER" id="PTHR10584:SF166">
    <property type="entry name" value="RIBOKINASE"/>
    <property type="match status" value="1"/>
</dbReference>
<dbReference type="Pfam" id="PF00294">
    <property type="entry name" value="PfkB"/>
    <property type="match status" value="1"/>
</dbReference>
<evidence type="ECO:0000256" key="2">
    <source>
        <dbReference type="ARBA" id="ARBA00022777"/>
    </source>
</evidence>
<feature type="domain" description="Carbohydrate kinase PfkB" evidence="3">
    <location>
        <begin position="26"/>
        <end position="274"/>
    </location>
</feature>